<dbReference type="GO" id="GO:0005829">
    <property type="term" value="C:cytosol"/>
    <property type="evidence" value="ECO:0007669"/>
    <property type="project" value="TreeGrafter"/>
</dbReference>
<feature type="domain" description="RRM" evidence="5">
    <location>
        <begin position="393"/>
        <end position="474"/>
    </location>
</feature>
<dbReference type="GO" id="GO:0010494">
    <property type="term" value="C:cytoplasmic stress granule"/>
    <property type="evidence" value="ECO:0007669"/>
    <property type="project" value="UniProtKB-SubCell"/>
</dbReference>
<feature type="region of interest" description="Disordered" evidence="4">
    <location>
        <begin position="167"/>
        <end position="198"/>
    </location>
</feature>
<dbReference type="InterPro" id="IPR039539">
    <property type="entry name" value="Ras_GTPase_bind_prot"/>
</dbReference>
<evidence type="ECO:0000313" key="8">
    <source>
        <dbReference type="RefSeq" id="XP_022087426.1"/>
    </source>
</evidence>
<dbReference type="InterPro" id="IPR012677">
    <property type="entry name" value="Nucleotide-bd_a/b_plait_sf"/>
</dbReference>
<dbReference type="Gene3D" id="3.10.450.50">
    <property type="match status" value="1"/>
</dbReference>
<dbReference type="AlphaFoldDB" id="A0A8B7Y6K8"/>
<feature type="compositionally biased region" description="Acidic residues" evidence="4">
    <location>
        <begin position="167"/>
        <end position="177"/>
    </location>
</feature>
<dbReference type="Pfam" id="PF00076">
    <property type="entry name" value="RRM_1"/>
    <property type="match status" value="1"/>
</dbReference>
<dbReference type="RefSeq" id="XP_022087426.1">
    <property type="nucleotide sequence ID" value="XM_022231734.1"/>
</dbReference>
<feature type="region of interest" description="Disordered" evidence="4">
    <location>
        <begin position="467"/>
        <end position="515"/>
    </location>
</feature>
<evidence type="ECO:0000256" key="3">
    <source>
        <dbReference type="PROSITE-ProRule" id="PRU00176"/>
    </source>
</evidence>
<dbReference type="GeneID" id="110977510"/>
<dbReference type="InterPro" id="IPR002075">
    <property type="entry name" value="NTF2_dom"/>
</dbReference>
<feature type="domain" description="NTF2" evidence="6">
    <location>
        <begin position="43"/>
        <end position="163"/>
    </location>
</feature>
<evidence type="ECO:0000259" key="5">
    <source>
        <dbReference type="PROSITE" id="PS50102"/>
    </source>
</evidence>
<dbReference type="KEGG" id="aplc:110977510"/>
<evidence type="ECO:0000259" key="6">
    <source>
        <dbReference type="PROSITE" id="PS50177"/>
    </source>
</evidence>
<name>A0A8B7Y6K8_ACAPL</name>
<dbReference type="Pfam" id="PF02136">
    <property type="entry name" value="NTF2"/>
    <property type="match status" value="1"/>
</dbReference>
<feature type="compositionally biased region" description="Basic and acidic residues" evidence="4">
    <location>
        <begin position="348"/>
        <end position="366"/>
    </location>
</feature>
<dbReference type="SUPFAM" id="SSF54427">
    <property type="entry name" value="NTF2-like"/>
    <property type="match status" value="1"/>
</dbReference>
<feature type="compositionally biased region" description="Gly residues" evidence="4">
    <location>
        <begin position="478"/>
        <end position="509"/>
    </location>
</feature>
<dbReference type="Gene3D" id="3.30.70.330">
    <property type="match status" value="1"/>
</dbReference>
<evidence type="ECO:0000256" key="4">
    <source>
        <dbReference type="SAM" id="MobiDB-lite"/>
    </source>
</evidence>
<accession>A0A8B7Y6K8</accession>
<proteinExistence type="predicted"/>
<gene>
    <name evidence="8" type="primary">LOC110977510</name>
</gene>
<dbReference type="SMART" id="SM00360">
    <property type="entry name" value="RRM"/>
    <property type="match status" value="1"/>
</dbReference>
<dbReference type="InterPro" id="IPR032710">
    <property type="entry name" value="NTF2-like_dom_sf"/>
</dbReference>
<dbReference type="InterPro" id="IPR035979">
    <property type="entry name" value="RBD_domain_sf"/>
</dbReference>
<keyword evidence="2 3" id="KW-0694">RNA-binding</keyword>
<dbReference type="CDD" id="cd00780">
    <property type="entry name" value="NTF2"/>
    <property type="match status" value="1"/>
</dbReference>
<dbReference type="InterPro" id="IPR000504">
    <property type="entry name" value="RRM_dom"/>
</dbReference>
<feature type="compositionally biased region" description="Polar residues" evidence="4">
    <location>
        <begin position="25"/>
        <end position="34"/>
    </location>
</feature>
<dbReference type="PROSITE" id="PS50102">
    <property type="entry name" value="RRM"/>
    <property type="match status" value="1"/>
</dbReference>
<reference evidence="8" key="1">
    <citation type="submission" date="2025-08" db="UniProtKB">
        <authorList>
            <consortium name="RefSeq"/>
        </authorList>
    </citation>
    <scope>IDENTIFICATION</scope>
</reference>
<comment type="subcellular location">
    <subcellularLocation>
        <location evidence="1">Cytoplasm</location>
        <location evidence="1">Stress granule</location>
    </subcellularLocation>
</comment>
<evidence type="ECO:0000313" key="7">
    <source>
        <dbReference type="Proteomes" id="UP000694845"/>
    </source>
</evidence>
<keyword evidence="7" id="KW-1185">Reference proteome</keyword>
<dbReference type="PANTHER" id="PTHR10693">
    <property type="entry name" value="RAS GTPASE-ACTIVATING PROTEIN-BINDING PROTEIN"/>
    <property type="match status" value="1"/>
</dbReference>
<feature type="region of interest" description="Disordered" evidence="4">
    <location>
        <begin position="1"/>
        <end position="34"/>
    </location>
</feature>
<protein>
    <submittedName>
        <fullName evidence="8">Ras GTPase-activating protein-binding protein 1-like</fullName>
    </submittedName>
</protein>
<dbReference type="SUPFAM" id="SSF54928">
    <property type="entry name" value="RNA-binding domain, RBD"/>
    <property type="match status" value="1"/>
</dbReference>
<feature type="compositionally biased region" description="Low complexity" evidence="4">
    <location>
        <begin position="7"/>
        <end position="24"/>
    </location>
</feature>
<organism evidence="7 8">
    <name type="scientific">Acanthaster planci</name>
    <name type="common">Crown-of-thorns starfish</name>
    <dbReference type="NCBI Taxonomy" id="133434"/>
    <lineage>
        <taxon>Eukaryota</taxon>
        <taxon>Metazoa</taxon>
        <taxon>Echinodermata</taxon>
        <taxon>Eleutherozoa</taxon>
        <taxon>Asterozoa</taxon>
        <taxon>Asteroidea</taxon>
        <taxon>Valvatacea</taxon>
        <taxon>Valvatida</taxon>
        <taxon>Acanthasteridae</taxon>
        <taxon>Acanthaster</taxon>
    </lineage>
</organism>
<dbReference type="FunFam" id="3.10.450.50:FF:000010">
    <property type="entry name" value="Ras GTPase-activating protein-binding protein"/>
    <property type="match status" value="1"/>
</dbReference>
<dbReference type="PROSITE" id="PS50177">
    <property type="entry name" value="NTF2_DOMAIN"/>
    <property type="match status" value="1"/>
</dbReference>
<dbReference type="PANTHER" id="PTHR10693:SF20">
    <property type="entry name" value="AT27578P"/>
    <property type="match status" value="1"/>
</dbReference>
<dbReference type="GO" id="GO:1990904">
    <property type="term" value="C:ribonucleoprotein complex"/>
    <property type="evidence" value="ECO:0007669"/>
    <property type="project" value="TreeGrafter"/>
</dbReference>
<feature type="region of interest" description="Disordered" evidence="4">
    <location>
        <begin position="249"/>
        <end position="404"/>
    </location>
</feature>
<dbReference type="OrthoDB" id="339151at2759"/>
<dbReference type="OMA" id="YGQMDIN"/>
<evidence type="ECO:0000256" key="2">
    <source>
        <dbReference type="ARBA" id="ARBA00022884"/>
    </source>
</evidence>
<feature type="compositionally biased region" description="Acidic residues" evidence="4">
    <location>
        <begin position="272"/>
        <end position="282"/>
    </location>
</feature>
<dbReference type="InterPro" id="IPR018222">
    <property type="entry name" value="Nuclear_transport_factor_2_euk"/>
</dbReference>
<dbReference type="Proteomes" id="UP000694845">
    <property type="component" value="Unplaced"/>
</dbReference>
<feature type="compositionally biased region" description="Low complexity" evidence="4">
    <location>
        <begin position="301"/>
        <end position="314"/>
    </location>
</feature>
<sequence>MVMATNPQSAPTAAPAGAQRTAAPNTSDASVAGNNAVVSPESVGREFVRQYYTLLNRGPEHLHRFYLNNSSFVHGGVDHDGNLDEPVYGQMDINEKILSLNFRDCHAKIRQVDSHATLGEGVVVQVTGELSNNGEPMRRFMQTFVLAPQSAKKYYVRNDIFRYQDEVFNDSDSEPENDGCGSVSEGEEAPAERPISTDISVADPAVTPYYEGHQAVVSNGTAHLESPEATPSKPAEMSDAVGMEITQESPPAMSDEGAAQPPPPAMENHEQETEEEQPEPEEPADKGPKVPSWADKARNVPTAASTAPSTSYPSMQAQGSPNQKPAEPSAPISGPGGPPRSGGIEPLPQREPRRDRDREGPRDQRMRPTGGRRPMEGPDQGSRPRASQIPDSHQLFVGNLPQDVNDDELRDFFSTFGNVVDMRINRNTGPKPLPYFGFIVFSDRTPVQTILKQKTKGPILLRGEHRLNVEEKKTKRPGSGGPPRGGAAGRGGPRGGMGGGINKGGGPGRGYNPQR</sequence>
<evidence type="ECO:0000256" key="1">
    <source>
        <dbReference type="ARBA" id="ARBA00004210"/>
    </source>
</evidence>
<dbReference type="GO" id="GO:0003729">
    <property type="term" value="F:mRNA binding"/>
    <property type="evidence" value="ECO:0007669"/>
    <property type="project" value="TreeGrafter"/>
</dbReference>